<feature type="region of interest" description="Disordered" evidence="1">
    <location>
        <begin position="1"/>
        <end position="24"/>
    </location>
</feature>
<name>A0AAV4WMH8_9ARAC</name>
<dbReference type="AlphaFoldDB" id="A0AAV4WMH8"/>
<organism evidence="2 3">
    <name type="scientific">Caerostris darwini</name>
    <dbReference type="NCBI Taxonomy" id="1538125"/>
    <lineage>
        <taxon>Eukaryota</taxon>
        <taxon>Metazoa</taxon>
        <taxon>Ecdysozoa</taxon>
        <taxon>Arthropoda</taxon>
        <taxon>Chelicerata</taxon>
        <taxon>Arachnida</taxon>
        <taxon>Araneae</taxon>
        <taxon>Araneomorphae</taxon>
        <taxon>Entelegynae</taxon>
        <taxon>Araneoidea</taxon>
        <taxon>Araneidae</taxon>
        <taxon>Caerostris</taxon>
    </lineage>
</organism>
<feature type="compositionally biased region" description="Basic and acidic residues" evidence="1">
    <location>
        <begin position="1"/>
        <end position="21"/>
    </location>
</feature>
<evidence type="ECO:0000313" key="2">
    <source>
        <dbReference type="EMBL" id="GIY83528.1"/>
    </source>
</evidence>
<reference evidence="2 3" key="1">
    <citation type="submission" date="2021-06" db="EMBL/GenBank/DDBJ databases">
        <title>Caerostris darwini draft genome.</title>
        <authorList>
            <person name="Kono N."/>
            <person name="Arakawa K."/>
        </authorList>
    </citation>
    <scope>NUCLEOTIDE SEQUENCE [LARGE SCALE GENOMIC DNA]</scope>
</reference>
<dbReference type="Proteomes" id="UP001054837">
    <property type="component" value="Unassembled WGS sequence"/>
</dbReference>
<evidence type="ECO:0000256" key="1">
    <source>
        <dbReference type="SAM" id="MobiDB-lite"/>
    </source>
</evidence>
<evidence type="ECO:0000313" key="3">
    <source>
        <dbReference type="Proteomes" id="UP001054837"/>
    </source>
</evidence>
<sequence length="106" mass="11892">MGDPRNKLKPSGRERGGREKWASGSLNGIETAEIRLASHQMAEIIKSHSDADHLTRNSPFVVCLNRKQINIYMLFHCSVWGIPLKILVTAIFQLKKAGNSSFEKSK</sequence>
<keyword evidence="3" id="KW-1185">Reference proteome</keyword>
<gene>
    <name evidence="2" type="ORF">CDAR_221681</name>
</gene>
<protein>
    <submittedName>
        <fullName evidence="2">Uncharacterized protein</fullName>
    </submittedName>
</protein>
<accession>A0AAV4WMH8</accession>
<dbReference type="EMBL" id="BPLQ01014830">
    <property type="protein sequence ID" value="GIY83528.1"/>
    <property type="molecule type" value="Genomic_DNA"/>
</dbReference>
<comment type="caution">
    <text evidence="2">The sequence shown here is derived from an EMBL/GenBank/DDBJ whole genome shotgun (WGS) entry which is preliminary data.</text>
</comment>
<proteinExistence type="predicted"/>